<dbReference type="PANTHER" id="PTHR32097">
    <property type="entry name" value="CAMP-BINDING PROTEIN 1-RELATED"/>
    <property type="match status" value="1"/>
</dbReference>
<dbReference type="Proteomes" id="UP000232638">
    <property type="component" value="Chromosome"/>
</dbReference>
<dbReference type="PIRSF" id="PIRSF037118">
    <property type="entry name" value="Tellurite_resistance_TerA"/>
    <property type="match status" value="1"/>
</dbReference>
<feature type="domain" description="TerD" evidence="4">
    <location>
        <begin position="2"/>
        <end position="165"/>
    </location>
</feature>
<dbReference type="InterPro" id="IPR017115">
    <property type="entry name" value="Tellurite_resistance_TerA"/>
</dbReference>
<dbReference type="CDD" id="cd06974">
    <property type="entry name" value="TerD_like"/>
    <property type="match status" value="2"/>
</dbReference>
<dbReference type="AlphaFoldDB" id="A0A2K8U488"/>
<accession>A0A2K8U488</accession>
<evidence type="ECO:0000256" key="2">
    <source>
        <dbReference type="ARBA" id="ARBA00022686"/>
    </source>
</evidence>
<sequence>MELQSGQNAPVGTGALRLALTCDPPNQAASLDVSAFLLDAAGRVSGDGGFVFYGSPSDPAGAVRLDPVAASFQIEPGRLPGGIERVVVALSIDQGVAGLHAFAQFRALRLTLTGQGVDLQFPVATGGMAESALIMGELYLRNGAWKLRALGQGFAGGLAPLARNYGVDVSEAAPPPAPPPAARPPAAAPPAAAAAPSRINLKKREPISLEKPAKGFGQIDVNLNWTRGQVKRGFFGGSSGGIDLDLGCMVEQANGDKDVIQALGKRFGRLDAAPFAKLLGDDRTGESDSGETLLINGERWSDLKRVLIYAYIYEGAPNWAAANAVVTLKAPGSPELVVALDEHATGKGMCAIALLENDGGRIRVTKLVEYFAGHQQVDEAYRFGFQWKAGSK</sequence>
<dbReference type="PANTHER" id="PTHR32097:SF4">
    <property type="entry name" value="GENERAL STRESS PROTEIN 16U"/>
    <property type="match status" value="1"/>
</dbReference>
<comment type="similarity">
    <text evidence="1">Belongs to the CAPAB/TerDEXZ family.</text>
</comment>
<dbReference type="InterPro" id="IPR051324">
    <property type="entry name" value="Stress/Tellurium_Resist"/>
</dbReference>
<feature type="region of interest" description="Disordered" evidence="3">
    <location>
        <begin position="172"/>
        <end position="196"/>
    </location>
</feature>
<reference evidence="5 6" key="1">
    <citation type="submission" date="2017-03" db="EMBL/GenBank/DDBJ databases">
        <title>Complete genome sequence of Candidatus 'Thiodictyon syntrophicum' sp. nov. strain Cad16T, a photolithoautotroph purple sulfur bacterium isolated from an alpine meromictic lake.</title>
        <authorList>
            <person name="Luedin S.M."/>
            <person name="Pothier J.F."/>
            <person name="Danza F."/>
            <person name="Storelli N."/>
            <person name="Wittwer M."/>
            <person name="Tonolla M."/>
        </authorList>
    </citation>
    <scope>NUCLEOTIDE SEQUENCE [LARGE SCALE GENOMIC DNA]</scope>
    <source>
        <strain evidence="5 6">Cad16T</strain>
    </source>
</reference>
<feature type="compositionally biased region" description="Pro residues" evidence="3">
    <location>
        <begin position="173"/>
        <end position="188"/>
    </location>
</feature>
<keyword evidence="6" id="KW-1185">Reference proteome</keyword>
<dbReference type="InterPro" id="IPR003325">
    <property type="entry name" value="TerD"/>
</dbReference>
<evidence type="ECO:0000256" key="1">
    <source>
        <dbReference type="ARBA" id="ARBA00008775"/>
    </source>
</evidence>
<dbReference type="Pfam" id="PF02342">
    <property type="entry name" value="TerD"/>
    <property type="match status" value="1"/>
</dbReference>
<organism evidence="5 6">
    <name type="scientific">Candidatus Thiodictyon syntrophicum</name>
    <dbReference type="NCBI Taxonomy" id="1166950"/>
    <lineage>
        <taxon>Bacteria</taxon>
        <taxon>Pseudomonadati</taxon>
        <taxon>Pseudomonadota</taxon>
        <taxon>Gammaproteobacteria</taxon>
        <taxon>Chromatiales</taxon>
        <taxon>Chromatiaceae</taxon>
        <taxon>Thiodictyon</taxon>
    </lineage>
</organism>
<evidence type="ECO:0000313" key="5">
    <source>
        <dbReference type="EMBL" id="AUB80403.1"/>
    </source>
</evidence>
<dbReference type="OrthoDB" id="2079357at2"/>
<dbReference type="GO" id="GO:0046690">
    <property type="term" value="P:response to tellurium ion"/>
    <property type="evidence" value="ECO:0007669"/>
    <property type="project" value="UniProtKB-KW"/>
</dbReference>
<dbReference type="EMBL" id="CP020370">
    <property type="protein sequence ID" value="AUB80403.1"/>
    <property type="molecule type" value="Genomic_DNA"/>
</dbReference>
<evidence type="ECO:0000256" key="3">
    <source>
        <dbReference type="SAM" id="MobiDB-lite"/>
    </source>
</evidence>
<dbReference type="KEGG" id="tsy:THSYN_05190"/>
<proteinExistence type="inferred from homology"/>
<dbReference type="RefSeq" id="WP_100918202.1">
    <property type="nucleotide sequence ID" value="NZ_CP020370.1"/>
</dbReference>
<dbReference type="Gene3D" id="2.60.60.30">
    <property type="entry name" value="sav2460 like domains"/>
    <property type="match status" value="2"/>
</dbReference>
<keyword evidence="2" id="KW-0778">Tellurium resistance</keyword>
<name>A0A2K8U488_9GAMM</name>
<gene>
    <name evidence="5" type="ORF">THSYN_05190</name>
</gene>
<evidence type="ECO:0000259" key="4">
    <source>
        <dbReference type="Pfam" id="PF02342"/>
    </source>
</evidence>
<protein>
    <recommendedName>
        <fullName evidence="4">TerD domain-containing protein</fullName>
    </recommendedName>
</protein>
<evidence type="ECO:0000313" key="6">
    <source>
        <dbReference type="Proteomes" id="UP000232638"/>
    </source>
</evidence>